<organism evidence="1 2">
    <name type="scientific">Marine Group I thaumarchaeote SCGC AAA799-E16</name>
    <dbReference type="NCBI Taxonomy" id="1502292"/>
    <lineage>
        <taxon>Archaea</taxon>
        <taxon>Nitrososphaerota</taxon>
        <taxon>Marine Group I</taxon>
    </lineage>
</organism>
<dbReference type="PATRIC" id="fig|1502292.3.peg.48"/>
<evidence type="ECO:0000313" key="1">
    <source>
        <dbReference type="EMBL" id="KER07117.1"/>
    </source>
</evidence>
<accession>A0A081S864</accession>
<dbReference type="Proteomes" id="UP000028027">
    <property type="component" value="Unassembled WGS sequence"/>
</dbReference>
<dbReference type="AlphaFoldDB" id="A0A081S864"/>
<protein>
    <recommendedName>
        <fullName evidence="3">Blue copper domain-containing protein</fullName>
    </recommendedName>
</protein>
<name>A0A081S864_9ARCH</name>
<keyword evidence="2" id="KW-1185">Reference proteome</keyword>
<gene>
    <name evidence="1" type="ORF">AAA799E16_00057</name>
</gene>
<comment type="caution">
    <text evidence="1">The sequence shown here is derived from an EMBL/GenBank/DDBJ whole genome shotgun (WGS) entry which is preliminary data.</text>
</comment>
<sequence>MKNKLVPISLLVILFGMGFSSISYAQSAQTSGGVDVDGKWYLGEGLKKGDYFEYTLCEMNLNACTPIKLKMWIKGEKQNFSETLWDAKILVSDGNKIIKGSLGLGKTTPEPILFDDDLFDYAMAFKSSLAWLSAFATGNEDDRIHGPQEFKNAVWGKLGPIGGGSDAQLITNRVETIESPIGVVESVVIGWYSGNDNEIWIVDNFPFPIKALTYAGITANNAPIMYQFDLLDYKENVTDDPFKDIEETIQREELLECPTEFFDYESGRISTNTYSMMIQYNYSPEIPIEGCNIDWKINFISKYNDVEILDQIHYDIWVVDEKGNRLRSFAQDIGEEKLFNEFGRVHHLIPIEEKAGIARYAIFVYGTGPEQEDPDVDMGGFAVVEIEIEENPLLEKLNDNVTAPSKIPTWIKNNAGWWADGAIDDEAFVQGIQFLIKEKIIQIPSTSQGVISEDSTIPTWIKNNAGWWADGAIDDGTFVNGIKYLIEHGIVRVS</sequence>
<proteinExistence type="predicted"/>
<dbReference type="EMBL" id="JNVL01000001">
    <property type="protein sequence ID" value="KER07117.1"/>
    <property type="molecule type" value="Genomic_DNA"/>
</dbReference>
<evidence type="ECO:0000313" key="2">
    <source>
        <dbReference type="Proteomes" id="UP000028027"/>
    </source>
</evidence>
<reference evidence="1 2" key="1">
    <citation type="submission" date="2014-06" db="EMBL/GenBank/DDBJ databases">
        <authorList>
            <person name="Ngugi D.K."/>
            <person name="Blom J."/>
            <person name="Alam I."/>
            <person name="Rashid M."/>
            <person name="Ba Alawi W."/>
            <person name="Zhang G."/>
            <person name="Hikmawan T."/>
            <person name="Guan Y."/>
            <person name="Antunes A."/>
            <person name="Siam R."/>
            <person name="Eldorry H."/>
            <person name="Bajic V."/>
            <person name="Stingl U."/>
        </authorList>
    </citation>
    <scope>NUCLEOTIDE SEQUENCE [LARGE SCALE GENOMIC DNA]</scope>
    <source>
        <strain evidence="1">SCGC AAA799-E16</strain>
    </source>
</reference>
<evidence type="ECO:0008006" key="3">
    <source>
        <dbReference type="Google" id="ProtNLM"/>
    </source>
</evidence>